<dbReference type="Proteomes" id="UP000008495">
    <property type="component" value="Unassembled WGS sequence"/>
</dbReference>
<dbReference type="RefSeq" id="WP_006501568.1">
    <property type="nucleotide sequence ID" value="NZ_BAGZ01000003.1"/>
</dbReference>
<evidence type="ECO:0000313" key="2">
    <source>
        <dbReference type="EMBL" id="GAB76817.1"/>
    </source>
</evidence>
<gene>
    <name evidence="2" type="ORF">AUCHE_03_00340</name>
</gene>
<feature type="transmembrane region" description="Helical" evidence="1">
    <location>
        <begin position="81"/>
        <end position="103"/>
    </location>
</feature>
<sequence length="417" mass="43770">MVKRSPRVLPAVGGPFEGAPGWFRALFAAVESTFLSVITVVLPVYLAWLASPNAAVDGWRAIQVGTAGWCLGHGGGFYAKVGFVSVVPLFFTVFAVAICFWSAQRLTARMIRSEVVRIRHLGGLRWDVAFEGVLFVATYTMLGAFLASTAHAPGITVSIPRSALGFLLVSSFGYLGALLAQFRSAFPEIAPGWDLRRRLPPGLRIGVLTGVRSFLLLLGTAMAGVGLLAFIRFDRIAGLYDHLGPGLLGGALLTGLQMLYLPNFGVWALSWMAGPGFGIGLDSSITLTQSSPGPLPFVPVFAALPEAGALPGYLRVALFVPVVAGFLLERRISSRVPDDLVERALVAGIGVTTCALCAGVAAFLTGGSMGSAQLLDVGAPPFLLAAMLGGELAFGAGLSLGVHVLRRGRRHPEAELA</sequence>
<protein>
    <submittedName>
        <fullName evidence="2">Uncharacterized protein</fullName>
    </submittedName>
</protein>
<feature type="transmembrane region" description="Helical" evidence="1">
    <location>
        <begin position="159"/>
        <end position="182"/>
    </location>
</feature>
<dbReference type="Pfam" id="PF19877">
    <property type="entry name" value="DUF6350"/>
    <property type="match status" value="1"/>
</dbReference>
<feature type="transmembrane region" description="Helical" evidence="1">
    <location>
        <begin position="340"/>
        <end position="364"/>
    </location>
</feature>
<feature type="transmembrane region" description="Helical" evidence="1">
    <location>
        <begin position="243"/>
        <end position="261"/>
    </location>
</feature>
<keyword evidence="3" id="KW-1185">Reference proteome</keyword>
<keyword evidence="1" id="KW-0812">Transmembrane</keyword>
<name>K6W4S5_9MICO</name>
<evidence type="ECO:0000256" key="1">
    <source>
        <dbReference type="SAM" id="Phobius"/>
    </source>
</evidence>
<feature type="transmembrane region" description="Helical" evidence="1">
    <location>
        <begin position="384"/>
        <end position="405"/>
    </location>
</feature>
<feature type="transmembrane region" description="Helical" evidence="1">
    <location>
        <begin position="203"/>
        <end position="231"/>
    </location>
</feature>
<reference evidence="2 3" key="1">
    <citation type="submission" date="2012-08" db="EMBL/GenBank/DDBJ databases">
        <title>Whole genome shotgun sequence of Austwickia chelonae NBRC 105200.</title>
        <authorList>
            <person name="Yoshida I."/>
            <person name="Hosoyama A."/>
            <person name="Tsuchikane K."/>
            <person name="Katsumata H."/>
            <person name="Ando Y."/>
            <person name="Ohji S."/>
            <person name="Hamada M."/>
            <person name="Tamura T."/>
            <person name="Yamazoe A."/>
            <person name="Yamazaki S."/>
            <person name="Fujita N."/>
        </authorList>
    </citation>
    <scope>NUCLEOTIDE SEQUENCE [LARGE SCALE GENOMIC DNA]</scope>
    <source>
        <strain evidence="2 3">NBRC 105200</strain>
    </source>
</reference>
<accession>K6W4S5</accession>
<dbReference type="AlphaFoldDB" id="K6W4S5"/>
<keyword evidence="1" id="KW-1133">Transmembrane helix</keyword>
<evidence type="ECO:0000313" key="3">
    <source>
        <dbReference type="Proteomes" id="UP000008495"/>
    </source>
</evidence>
<comment type="caution">
    <text evidence="2">The sequence shown here is derived from an EMBL/GenBank/DDBJ whole genome shotgun (WGS) entry which is preliminary data.</text>
</comment>
<proteinExistence type="predicted"/>
<feature type="transmembrane region" description="Helical" evidence="1">
    <location>
        <begin position="124"/>
        <end position="147"/>
    </location>
</feature>
<organism evidence="2 3">
    <name type="scientific">Austwickia chelonae NBRC 105200</name>
    <dbReference type="NCBI Taxonomy" id="1184607"/>
    <lineage>
        <taxon>Bacteria</taxon>
        <taxon>Bacillati</taxon>
        <taxon>Actinomycetota</taxon>
        <taxon>Actinomycetes</taxon>
        <taxon>Micrococcales</taxon>
        <taxon>Dermatophilaceae</taxon>
        <taxon>Austwickia</taxon>
    </lineage>
</organism>
<dbReference type="EMBL" id="BAGZ01000003">
    <property type="protein sequence ID" value="GAB76817.1"/>
    <property type="molecule type" value="Genomic_DNA"/>
</dbReference>
<feature type="transmembrane region" description="Helical" evidence="1">
    <location>
        <begin position="21"/>
        <end position="48"/>
    </location>
</feature>
<dbReference type="STRING" id="100225.SAMN05421595_1952"/>
<dbReference type="InterPro" id="IPR045931">
    <property type="entry name" value="DUF6350"/>
</dbReference>
<dbReference type="eggNOG" id="COG3266">
    <property type="taxonomic scope" value="Bacteria"/>
</dbReference>
<keyword evidence="1" id="KW-0472">Membrane</keyword>